<dbReference type="GO" id="GO:0005886">
    <property type="term" value="C:plasma membrane"/>
    <property type="evidence" value="ECO:0007669"/>
    <property type="project" value="TreeGrafter"/>
</dbReference>
<comment type="subcellular location">
    <subcellularLocation>
        <location evidence="1">Membrane</location>
        <topology evidence="1">Multi-pass membrane protein</topology>
    </subcellularLocation>
</comment>
<dbReference type="Pfam" id="PF07690">
    <property type="entry name" value="MFS_1"/>
    <property type="match status" value="1"/>
</dbReference>
<evidence type="ECO:0000313" key="8">
    <source>
        <dbReference type="EMBL" id="KAG0656452.1"/>
    </source>
</evidence>
<comment type="caution">
    <text evidence="8">The sequence shown here is derived from an EMBL/GenBank/DDBJ whole genome shotgun (WGS) entry which is preliminary data.</text>
</comment>
<dbReference type="EMBL" id="PUHQ01000097">
    <property type="protein sequence ID" value="KAG0656452.1"/>
    <property type="molecule type" value="Genomic_DNA"/>
</dbReference>
<feature type="transmembrane region" description="Helical" evidence="6">
    <location>
        <begin position="334"/>
        <end position="353"/>
    </location>
</feature>
<feature type="transmembrane region" description="Helical" evidence="6">
    <location>
        <begin position="238"/>
        <end position="263"/>
    </location>
</feature>
<dbReference type="GO" id="GO:0022857">
    <property type="term" value="F:transmembrane transporter activity"/>
    <property type="evidence" value="ECO:0007669"/>
    <property type="project" value="InterPro"/>
</dbReference>
<dbReference type="Gene3D" id="1.20.1250.20">
    <property type="entry name" value="MFS general substrate transporter like domains"/>
    <property type="match status" value="1"/>
</dbReference>
<dbReference type="InterPro" id="IPR011701">
    <property type="entry name" value="MFS"/>
</dbReference>
<evidence type="ECO:0000256" key="1">
    <source>
        <dbReference type="ARBA" id="ARBA00004141"/>
    </source>
</evidence>
<keyword evidence="9" id="KW-1185">Reference proteome</keyword>
<dbReference type="InterPro" id="IPR020846">
    <property type="entry name" value="MFS_dom"/>
</dbReference>
<gene>
    <name evidence="8" type="ORF">C6P46_007111</name>
</gene>
<evidence type="ECO:0000256" key="6">
    <source>
        <dbReference type="SAM" id="Phobius"/>
    </source>
</evidence>
<dbReference type="PROSITE" id="PS50850">
    <property type="entry name" value="MFS"/>
    <property type="match status" value="1"/>
</dbReference>
<name>A0A9P6VXH7_RHOMI</name>
<feature type="domain" description="Major facilitator superfamily (MFS) profile" evidence="7">
    <location>
        <begin position="240"/>
        <end position="666"/>
    </location>
</feature>
<feature type="compositionally biased region" description="Basic and acidic residues" evidence="5">
    <location>
        <begin position="189"/>
        <end position="204"/>
    </location>
</feature>
<feature type="transmembrane region" description="Helical" evidence="6">
    <location>
        <begin position="469"/>
        <end position="491"/>
    </location>
</feature>
<evidence type="ECO:0000256" key="4">
    <source>
        <dbReference type="ARBA" id="ARBA00023136"/>
    </source>
</evidence>
<sequence>MLFRPHPPHPSSVLASPSQEHPRALYRSDLSLRNRYGSNWLICRFIHRLARWRRSKSAAFAAEHRPLDGIWTSSEVLTTLAAFLECLCPDWYTLWRDLQLQLGFILRLRPPLPLPLHGTAEGRSLTTIDVGTIISSGRGLHSVGKWHPTRATRVEQDNNSDALTARGDDGENELAKADIEKGLAGGSGEAEKVAEEDGMERTERDADGVALEDGIPLVKLTGDDDPLSPLNMAPLRKWTIVVVVTSASFCVTSCSSMIPFTYPAVEREFNVGSEVATLGLSLFVLGLGFFPLVLGPLSEFYGRSPVYFVGFGLFLAFNFGCAFAHNIATLLICRFLAGAAGSAFLSVAGGTIADIFRPHEVGAPMGVYTAGPFLGPVSGPLISGFINQNTNWRWTWYTLIIWAAVEYVLLITLVPETYLPALLMRRAKKLRKAGRTDVKAPLEVDERSIPQVIAMSCTRPFKILATEPMAFMLCLWTAILLGILYLFFSAFNIVFGKEGYGFSVQNVGLTYIPLGLGVTLASLAHPIWAGYYRRKTEELGRRPPPEEHLRKGLYGVVLCPISLFWFAFTTYTSIHWIVPLLATVPFGVGMLWSFQAVFLYLVDAFRPVAASAMAANSAMRSSFAAAFPLFTVQMFHALGTQYALMLTAFLTLAMVPFPFLFFKNGHKYRKGSKFANTE</sequence>
<proteinExistence type="predicted"/>
<evidence type="ECO:0000256" key="3">
    <source>
        <dbReference type="ARBA" id="ARBA00022989"/>
    </source>
</evidence>
<dbReference type="AlphaFoldDB" id="A0A9P6VXH7"/>
<dbReference type="PANTHER" id="PTHR23502:SF7">
    <property type="entry name" value="DRUG_PROTON ANTIPORTER YHK8-RELATED"/>
    <property type="match status" value="1"/>
</dbReference>
<reference evidence="8 9" key="1">
    <citation type="submission" date="2020-11" db="EMBL/GenBank/DDBJ databases">
        <title>Kefir isolates.</title>
        <authorList>
            <person name="Marcisauskas S."/>
            <person name="Kim Y."/>
            <person name="Blasche S."/>
        </authorList>
    </citation>
    <scope>NUCLEOTIDE SEQUENCE [LARGE SCALE GENOMIC DNA]</scope>
    <source>
        <strain evidence="8 9">KR</strain>
    </source>
</reference>
<dbReference type="CDD" id="cd17323">
    <property type="entry name" value="MFS_Tpo1_MDR_like"/>
    <property type="match status" value="1"/>
</dbReference>
<dbReference type="OrthoDB" id="3561359at2759"/>
<feature type="transmembrane region" description="Helical" evidence="6">
    <location>
        <begin position="580"/>
        <end position="602"/>
    </location>
</feature>
<feature type="transmembrane region" description="Helical" evidence="6">
    <location>
        <begin position="306"/>
        <end position="328"/>
    </location>
</feature>
<feature type="transmembrane region" description="Helical" evidence="6">
    <location>
        <begin position="275"/>
        <end position="294"/>
    </location>
</feature>
<feature type="transmembrane region" description="Helical" evidence="6">
    <location>
        <begin position="399"/>
        <end position="423"/>
    </location>
</feature>
<feature type="transmembrane region" description="Helical" evidence="6">
    <location>
        <begin position="614"/>
        <end position="636"/>
    </location>
</feature>
<dbReference type="Proteomes" id="UP000777482">
    <property type="component" value="Unassembled WGS sequence"/>
</dbReference>
<evidence type="ECO:0000256" key="2">
    <source>
        <dbReference type="ARBA" id="ARBA00022692"/>
    </source>
</evidence>
<keyword evidence="3 6" id="KW-1133">Transmembrane helix</keyword>
<feature type="transmembrane region" description="Helical" evidence="6">
    <location>
        <begin position="553"/>
        <end position="574"/>
    </location>
</feature>
<evidence type="ECO:0000313" key="9">
    <source>
        <dbReference type="Proteomes" id="UP000777482"/>
    </source>
</evidence>
<dbReference type="SUPFAM" id="SSF103473">
    <property type="entry name" value="MFS general substrate transporter"/>
    <property type="match status" value="1"/>
</dbReference>
<dbReference type="FunFam" id="1.20.1250.20:FF:000082">
    <property type="entry name" value="MFS multidrug transporter, putative"/>
    <property type="match status" value="1"/>
</dbReference>
<feature type="region of interest" description="Disordered" evidence="5">
    <location>
        <begin position="185"/>
        <end position="204"/>
    </location>
</feature>
<keyword evidence="2 6" id="KW-0812">Transmembrane</keyword>
<evidence type="ECO:0000256" key="5">
    <source>
        <dbReference type="SAM" id="MobiDB-lite"/>
    </source>
</evidence>
<feature type="transmembrane region" description="Helical" evidence="6">
    <location>
        <begin position="642"/>
        <end position="662"/>
    </location>
</feature>
<evidence type="ECO:0000259" key="7">
    <source>
        <dbReference type="PROSITE" id="PS50850"/>
    </source>
</evidence>
<feature type="transmembrane region" description="Helical" evidence="6">
    <location>
        <begin position="511"/>
        <end position="532"/>
    </location>
</feature>
<accession>A0A9P6VXH7</accession>
<keyword evidence="4 6" id="KW-0472">Membrane</keyword>
<organism evidence="8 9">
    <name type="scientific">Rhodotorula mucilaginosa</name>
    <name type="common">Yeast</name>
    <name type="synonym">Rhodotorula rubra</name>
    <dbReference type="NCBI Taxonomy" id="5537"/>
    <lineage>
        <taxon>Eukaryota</taxon>
        <taxon>Fungi</taxon>
        <taxon>Dikarya</taxon>
        <taxon>Basidiomycota</taxon>
        <taxon>Pucciniomycotina</taxon>
        <taxon>Microbotryomycetes</taxon>
        <taxon>Sporidiobolales</taxon>
        <taxon>Sporidiobolaceae</taxon>
        <taxon>Rhodotorula</taxon>
    </lineage>
</organism>
<protein>
    <recommendedName>
        <fullName evidence="7">Major facilitator superfamily (MFS) profile domain-containing protein</fullName>
    </recommendedName>
</protein>
<dbReference type="PANTHER" id="PTHR23502">
    <property type="entry name" value="MAJOR FACILITATOR SUPERFAMILY"/>
    <property type="match status" value="1"/>
</dbReference>
<dbReference type="InterPro" id="IPR036259">
    <property type="entry name" value="MFS_trans_sf"/>
</dbReference>